<name>A0ABQ7U9S6_SOLTU</name>
<accession>A0ABQ7U9S6</accession>
<sequence length="214" mass="24412">MRAYGCKDNGDFGGYEDSHNQEPNENESYYSGGEYERNVEHSSYGEDRGEENSCGSSYDDEGAYERSYSHSESEDGSYDDAKKCYTSNSQDEGKVSRSSVCGYTSSRQSQPRGRRECVTLKSNDTISYTSQGNAHLSRYGNQGKYEGYVKGLGTKRIDFPISKGWPDPEAYLDWEWQCEQILQRRDLRDPERPLYTLGHLKGLALGWWTQKGRL</sequence>
<feature type="compositionally biased region" description="Polar residues" evidence="1">
    <location>
        <begin position="85"/>
        <end position="111"/>
    </location>
</feature>
<keyword evidence="3" id="KW-1185">Reference proteome</keyword>
<feature type="region of interest" description="Disordered" evidence="1">
    <location>
        <begin position="1"/>
        <end position="115"/>
    </location>
</feature>
<gene>
    <name evidence="2" type="ORF">KY290_031094</name>
</gene>
<evidence type="ECO:0000313" key="3">
    <source>
        <dbReference type="Proteomes" id="UP000826656"/>
    </source>
</evidence>
<dbReference type="Proteomes" id="UP000826656">
    <property type="component" value="Unassembled WGS sequence"/>
</dbReference>
<comment type="caution">
    <text evidence="2">The sequence shown here is derived from an EMBL/GenBank/DDBJ whole genome shotgun (WGS) entry which is preliminary data.</text>
</comment>
<evidence type="ECO:0000256" key="1">
    <source>
        <dbReference type="SAM" id="MobiDB-lite"/>
    </source>
</evidence>
<reference evidence="2 3" key="1">
    <citation type="journal article" date="2021" name="bioRxiv">
        <title>Chromosome-scale and haplotype-resolved genome assembly of a tetraploid potato cultivar.</title>
        <authorList>
            <person name="Sun H."/>
            <person name="Jiao W.-B."/>
            <person name="Krause K."/>
            <person name="Campoy J.A."/>
            <person name="Goel M."/>
            <person name="Folz-Donahue K."/>
            <person name="Kukat C."/>
            <person name="Huettel B."/>
            <person name="Schneeberger K."/>
        </authorList>
    </citation>
    <scope>NUCLEOTIDE SEQUENCE [LARGE SCALE GENOMIC DNA]</scope>
    <source>
        <strain evidence="2">SolTubOtavaFocal</strain>
        <tissue evidence="2">Leaves</tissue>
    </source>
</reference>
<organism evidence="2 3">
    <name type="scientific">Solanum tuberosum</name>
    <name type="common">Potato</name>
    <dbReference type="NCBI Taxonomy" id="4113"/>
    <lineage>
        <taxon>Eukaryota</taxon>
        <taxon>Viridiplantae</taxon>
        <taxon>Streptophyta</taxon>
        <taxon>Embryophyta</taxon>
        <taxon>Tracheophyta</taxon>
        <taxon>Spermatophyta</taxon>
        <taxon>Magnoliopsida</taxon>
        <taxon>eudicotyledons</taxon>
        <taxon>Gunneridae</taxon>
        <taxon>Pentapetalae</taxon>
        <taxon>asterids</taxon>
        <taxon>lamiids</taxon>
        <taxon>Solanales</taxon>
        <taxon>Solanaceae</taxon>
        <taxon>Solanoideae</taxon>
        <taxon>Solaneae</taxon>
        <taxon>Solanum</taxon>
    </lineage>
</organism>
<evidence type="ECO:0000313" key="2">
    <source>
        <dbReference type="EMBL" id="KAH0743101.1"/>
    </source>
</evidence>
<proteinExistence type="predicted"/>
<protein>
    <submittedName>
        <fullName evidence="2">Uncharacterized protein</fullName>
    </submittedName>
</protein>
<dbReference type="EMBL" id="JAIVGD010000023">
    <property type="protein sequence ID" value="KAH0743101.1"/>
    <property type="molecule type" value="Genomic_DNA"/>
</dbReference>
<feature type="compositionally biased region" description="Basic and acidic residues" evidence="1">
    <location>
        <begin position="34"/>
        <end position="51"/>
    </location>
</feature>
<feature type="compositionally biased region" description="Basic and acidic residues" evidence="1">
    <location>
        <begin position="63"/>
        <end position="83"/>
    </location>
</feature>